<reference evidence="8 9" key="2">
    <citation type="journal article" date="2009" name="PLoS ONE">
        <title>The photosynthetic apparatus and its regulation in the aerobic gammaproteobacterium Congregibacter litoralis gen. nov., sp. nov.</title>
        <authorList>
            <person name="Spring S."/>
            <person name="Lunsdorf H."/>
            <person name="Fuchs B.M."/>
            <person name="Tindall B.J."/>
        </authorList>
    </citation>
    <scope>NUCLEOTIDE SEQUENCE [LARGE SCALE GENOMIC DNA]</scope>
    <source>
        <strain evidence="8">KT71</strain>
    </source>
</reference>
<keyword evidence="3 6" id="KW-0812">Transmembrane</keyword>
<dbReference type="PANTHER" id="PTHR23427">
    <property type="entry name" value="SURFEIT LOCUS PROTEIN"/>
    <property type="match status" value="1"/>
</dbReference>
<dbReference type="Proteomes" id="UP000019205">
    <property type="component" value="Chromosome"/>
</dbReference>
<evidence type="ECO:0000256" key="1">
    <source>
        <dbReference type="ARBA" id="ARBA00004370"/>
    </source>
</evidence>
<evidence type="ECO:0000256" key="3">
    <source>
        <dbReference type="ARBA" id="ARBA00022692"/>
    </source>
</evidence>
<dbReference type="AlphaFoldDB" id="A4A920"/>
<comment type="similarity">
    <text evidence="2 6">Belongs to the SURF1 family.</text>
</comment>
<evidence type="ECO:0000256" key="5">
    <source>
        <dbReference type="ARBA" id="ARBA00023136"/>
    </source>
</evidence>
<evidence type="ECO:0000313" key="8">
    <source>
        <dbReference type="EMBL" id="EAQ97562.2"/>
    </source>
</evidence>
<dbReference type="InterPro" id="IPR045214">
    <property type="entry name" value="Surf1/Surf4"/>
</dbReference>
<evidence type="ECO:0000313" key="9">
    <source>
        <dbReference type="Proteomes" id="UP000019205"/>
    </source>
</evidence>
<reference evidence="8 9" key="1">
    <citation type="journal article" date="2007" name="Proc. Natl. Acad. Sci. U.S.A.">
        <title>Characterization of a marine gammaproteobacterium capable of aerobic anoxygenic photosynthesis.</title>
        <authorList>
            <person name="Fuchs B.M."/>
            <person name="Spring S."/>
            <person name="Teeling H."/>
            <person name="Quast C."/>
            <person name="Wulf J."/>
            <person name="Schattenhofer M."/>
            <person name="Yan S."/>
            <person name="Ferriera S."/>
            <person name="Johnson J."/>
            <person name="Glockner F.O."/>
            <person name="Amann R."/>
        </authorList>
    </citation>
    <scope>NUCLEOTIDE SEQUENCE [LARGE SCALE GENOMIC DNA]</scope>
    <source>
        <strain evidence="8">KT71</strain>
    </source>
</reference>
<evidence type="ECO:0000256" key="4">
    <source>
        <dbReference type="ARBA" id="ARBA00022989"/>
    </source>
</evidence>
<organism evidence="8 9">
    <name type="scientific">Congregibacter litoralis KT71</name>
    <dbReference type="NCBI Taxonomy" id="314285"/>
    <lineage>
        <taxon>Bacteria</taxon>
        <taxon>Pseudomonadati</taxon>
        <taxon>Pseudomonadota</taxon>
        <taxon>Gammaproteobacteria</taxon>
        <taxon>Cellvibrionales</taxon>
        <taxon>Halieaceae</taxon>
        <taxon>Congregibacter</taxon>
    </lineage>
</organism>
<feature type="transmembrane region" description="Helical" evidence="6">
    <location>
        <begin position="12"/>
        <end position="31"/>
    </location>
</feature>
<evidence type="ECO:0000256" key="2">
    <source>
        <dbReference type="ARBA" id="ARBA00007165"/>
    </source>
</evidence>
<protein>
    <recommendedName>
        <fullName evidence="6">SURF1-like protein</fullName>
    </recommendedName>
</protein>
<dbReference type="eggNOG" id="COG3346">
    <property type="taxonomic scope" value="Bacteria"/>
</dbReference>
<comment type="caution">
    <text evidence="8">The sequence shown here is derived from an EMBL/GenBank/DDBJ whole genome shotgun (WGS) entry which is preliminary data.</text>
</comment>
<dbReference type="Pfam" id="PF02104">
    <property type="entry name" value="SURF1"/>
    <property type="match status" value="1"/>
</dbReference>
<dbReference type="STRING" id="314285.KT71_04615"/>
<keyword evidence="4 6" id="KW-1133">Transmembrane helix</keyword>
<dbReference type="CDD" id="cd06662">
    <property type="entry name" value="SURF1"/>
    <property type="match status" value="1"/>
</dbReference>
<feature type="transmembrane region" description="Helical" evidence="6">
    <location>
        <begin position="219"/>
        <end position="236"/>
    </location>
</feature>
<keyword evidence="5 6" id="KW-0472">Membrane</keyword>
<name>A4A920_9GAMM</name>
<dbReference type="GO" id="GO:0005886">
    <property type="term" value="C:plasma membrane"/>
    <property type="evidence" value="ECO:0007669"/>
    <property type="project" value="UniProtKB-SubCell"/>
</dbReference>
<keyword evidence="6" id="KW-1003">Cell membrane</keyword>
<sequence>MSALKLDLEWRTTLMTLLLFPGLIALGFWQLDRAQEKAEIAQRENDRAQAAAVSVAVLRSMPRAERAYRKVMLQGHYLSDAVVLVDNQIRDGRYGHDALGLFFDQASGQYLLLNRGWVPGDSSRRSVPDVEVPAGDLTLTATAYVPPGDPYLLAEEQFSSLEWPMLVQTVSSAALRELLHREVGENLLATELRLLPGEPTGFRRDWPVVNVSPEKHQGYALQWFTMAAALAVFFILRSTNILSLGRSSGSTDGVIETQAHKSPEKKE</sequence>
<proteinExistence type="inferred from homology"/>
<evidence type="ECO:0000256" key="6">
    <source>
        <dbReference type="RuleBase" id="RU363076"/>
    </source>
</evidence>
<dbReference type="RefSeq" id="WP_023659773.1">
    <property type="nucleotide sequence ID" value="NZ_CM002299.1"/>
</dbReference>
<dbReference type="InterPro" id="IPR002994">
    <property type="entry name" value="Surf1/Shy1"/>
</dbReference>
<dbReference type="EMBL" id="AAOA02000002">
    <property type="protein sequence ID" value="EAQ97562.2"/>
    <property type="molecule type" value="Genomic_DNA"/>
</dbReference>
<comment type="subcellular location">
    <subcellularLocation>
        <location evidence="6">Cell membrane</location>
        <topology evidence="6">Multi-pass membrane protein</topology>
    </subcellularLocation>
    <subcellularLocation>
        <location evidence="1">Membrane</location>
    </subcellularLocation>
</comment>
<keyword evidence="9" id="KW-1185">Reference proteome</keyword>
<feature type="compositionally biased region" description="Basic and acidic residues" evidence="7">
    <location>
        <begin position="258"/>
        <end position="267"/>
    </location>
</feature>
<dbReference type="PANTHER" id="PTHR23427:SF2">
    <property type="entry name" value="SURFEIT LOCUS PROTEIN 1"/>
    <property type="match status" value="1"/>
</dbReference>
<feature type="region of interest" description="Disordered" evidence="7">
    <location>
        <begin position="247"/>
        <end position="267"/>
    </location>
</feature>
<dbReference type="OrthoDB" id="9789940at2"/>
<evidence type="ECO:0000256" key="7">
    <source>
        <dbReference type="SAM" id="MobiDB-lite"/>
    </source>
</evidence>
<accession>A4A920</accession>
<gene>
    <name evidence="8" type="ORF">KT71_04615</name>
</gene>
<dbReference type="HOGENOM" id="CLU_047737_2_2_6"/>
<dbReference type="PROSITE" id="PS50895">
    <property type="entry name" value="SURF1"/>
    <property type="match status" value="1"/>
</dbReference>